<dbReference type="OrthoDB" id="303066at2759"/>
<dbReference type="EMBL" id="LBMM01010130">
    <property type="protein sequence ID" value="KMQ87654.1"/>
    <property type="molecule type" value="Genomic_DNA"/>
</dbReference>
<proteinExistence type="predicted"/>
<dbReference type="AlphaFoldDB" id="A0A0J7KBM0"/>
<name>A0A0J7KBM0_LASNI</name>
<accession>A0A0J7KBM0</accession>
<evidence type="ECO:0000313" key="3">
    <source>
        <dbReference type="Proteomes" id="UP000036403"/>
    </source>
</evidence>
<evidence type="ECO:0000256" key="1">
    <source>
        <dbReference type="SAM" id="MobiDB-lite"/>
    </source>
</evidence>
<feature type="region of interest" description="Disordered" evidence="1">
    <location>
        <begin position="1"/>
        <end position="37"/>
    </location>
</feature>
<dbReference type="Proteomes" id="UP000036403">
    <property type="component" value="Unassembled WGS sequence"/>
</dbReference>
<gene>
    <name evidence="2" type="ORF">RF55_13001</name>
</gene>
<keyword evidence="3" id="KW-1185">Reference proteome</keyword>
<sequence>MFDDLDDDDVTDLIPDSEAEKKEKKRFHEQEQQKQGMTVSELMNTLIKTDIEIATHVAMYGGTEKDALRLRRRSVPLTRKKSSMSYLSARSETDTAMATDGPDRTSLTSVEMETEDKEVTDLVKTPESSDEEEDKLEDKEEGDKEKEDQKKASFFTYFKFLLVMINSTLTSMTKYLNRFSHDYRYIRKVLAREKKTLKAKPDFRMGTRLGINQMWQPIPLIQER</sequence>
<feature type="non-terminal residue" evidence="2">
    <location>
        <position position="224"/>
    </location>
</feature>
<organism evidence="2 3">
    <name type="scientific">Lasius niger</name>
    <name type="common">Black garden ant</name>
    <dbReference type="NCBI Taxonomy" id="67767"/>
    <lineage>
        <taxon>Eukaryota</taxon>
        <taxon>Metazoa</taxon>
        <taxon>Ecdysozoa</taxon>
        <taxon>Arthropoda</taxon>
        <taxon>Hexapoda</taxon>
        <taxon>Insecta</taxon>
        <taxon>Pterygota</taxon>
        <taxon>Neoptera</taxon>
        <taxon>Endopterygota</taxon>
        <taxon>Hymenoptera</taxon>
        <taxon>Apocrita</taxon>
        <taxon>Aculeata</taxon>
        <taxon>Formicoidea</taxon>
        <taxon>Formicidae</taxon>
        <taxon>Formicinae</taxon>
        <taxon>Lasius</taxon>
        <taxon>Lasius</taxon>
    </lineage>
</organism>
<feature type="compositionally biased region" description="Polar residues" evidence="1">
    <location>
        <begin position="83"/>
        <end position="96"/>
    </location>
</feature>
<feature type="compositionally biased region" description="Basic and acidic residues" evidence="1">
    <location>
        <begin position="18"/>
        <end position="32"/>
    </location>
</feature>
<feature type="region of interest" description="Disordered" evidence="1">
    <location>
        <begin position="81"/>
        <end position="147"/>
    </location>
</feature>
<reference evidence="2 3" key="1">
    <citation type="submission" date="2015-04" db="EMBL/GenBank/DDBJ databases">
        <title>Lasius niger genome sequencing.</title>
        <authorList>
            <person name="Konorov E.A."/>
            <person name="Nikitin M.A."/>
            <person name="Kirill M.V."/>
            <person name="Chang P."/>
        </authorList>
    </citation>
    <scope>NUCLEOTIDE SEQUENCE [LARGE SCALE GENOMIC DNA]</scope>
    <source>
        <tissue evidence="2">Whole</tissue>
    </source>
</reference>
<feature type="compositionally biased region" description="Basic and acidic residues" evidence="1">
    <location>
        <begin position="136"/>
        <end position="147"/>
    </location>
</feature>
<evidence type="ECO:0000313" key="2">
    <source>
        <dbReference type="EMBL" id="KMQ87654.1"/>
    </source>
</evidence>
<comment type="caution">
    <text evidence="2">The sequence shown here is derived from an EMBL/GenBank/DDBJ whole genome shotgun (WGS) entry which is preliminary data.</text>
</comment>
<feature type="compositionally biased region" description="Acidic residues" evidence="1">
    <location>
        <begin position="1"/>
        <end position="17"/>
    </location>
</feature>
<dbReference type="PaxDb" id="67767-A0A0J7KBM0"/>
<dbReference type="STRING" id="67767.A0A0J7KBM0"/>
<protein>
    <submittedName>
        <fullName evidence="2">Protein fam38b</fullName>
    </submittedName>
</protein>